<gene>
    <name evidence="2" type="ORF">HXX76_015342</name>
</gene>
<evidence type="ECO:0000256" key="1">
    <source>
        <dbReference type="SAM" id="MobiDB-lite"/>
    </source>
</evidence>
<feature type="compositionally biased region" description="Low complexity" evidence="1">
    <location>
        <begin position="88"/>
        <end position="122"/>
    </location>
</feature>
<reference evidence="2" key="1">
    <citation type="journal article" date="2020" name="bioRxiv">
        <title>Comparative genomics of Chlamydomonas.</title>
        <authorList>
            <person name="Craig R.J."/>
            <person name="Hasan A.R."/>
            <person name="Ness R.W."/>
            <person name="Keightley P.D."/>
        </authorList>
    </citation>
    <scope>NUCLEOTIDE SEQUENCE</scope>
    <source>
        <strain evidence="2">SAG 7.73</strain>
    </source>
</reference>
<proteinExistence type="predicted"/>
<sequence>MVWPPCFDLRSKAQAGVDYEDEWGEFVSAVNAVNGELLGDSASMPEIPQHPASAGDTPRSASPTASRCSEAATSSSSNGRSDSRRFSSDSGSRACSGCRTPSSSEPGSTSSGGTCATGGNSSWARGLRAMMADINAKRRAWKDAEEARIAQEEAEATAARIHEDAVAALMRNDATRPQAEAVVRRRRGEAQRLGNGSLRRLPRQAQEIEGEKVQEGVCAAALRRELAVVAHQASLFGGFR</sequence>
<dbReference type="EMBL" id="JAEHOC010000079">
    <property type="protein sequence ID" value="KAG2423472.1"/>
    <property type="molecule type" value="Genomic_DNA"/>
</dbReference>
<accession>A0A835SA18</accession>
<dbReference type="OrthoDB" id="557671at2759"/>
<comment type="caution">
    <text evidence="2">The sequence shown here is derived from an EMBL/GenBank/DDBJ whole genome shotgun (WGS) entry which is preliminary data.</text>
</comment>
<dbReference type="Proteomes" id="UP000650467">
    <property type="component" value="Unassembled WGS sequence"/>
</dbReference>
<feature type="compositionally biased region" description="Low complexity" evidence="1">
    <location>
        <begin position="65"/>
        <end position="80"/>
    </location>
</feature>
<protein>
    <submittedName>
        <fullName evidence="2">Uncharacterized protein</fullName>
    </submittedName>
</protein>
<name>A0A835SA18_CHLIN</name>
<feature type="region of interest" description="Disordered" evidence="1">
    <location>
        <begin position="40"/>
        <end position="122"/>
    </location>
</feature>
<keyword evidence="3" id="KW-1185">Reference proteome</keyword>
<organism evidence="2 3">
    <name type="scientific">Chlamydomonas incerta</name>
    <dbReference type="NCBI Taxonomy" id="51695"/>
    <lineage>
        <taxon>Eukaryota</taxon>
        <taxon>Viridiplantae</taxon>
        <taxon>Chlorophyta</taxon>
        <taxon>core chlorophytes</taxon>
        <taxon>Chlorophyceae</taxon>
        <taxon>CS clade</taxon>
        <taxon>Chlamydomonadales</taxon>
        <taxon>Chlamydomonadaceae</taxon>
        <taxon>Chlamydomonas</taxon>
    </lineage>
</organism>
<evidence type="ECO:0000313" key="2">
    <source>
        <dbReference type="EMBL" id="KAG2423472.1"/>
    </source>
</evidence>
<evidence type="ECO:0000313" key="3">
    <source>
        <dbReference type="Proteomes" id="UP000650467"/>
    </source>
</evidence>
<dbReference type="AlphaFoldDB" id="A0A835SA18"/>